<dbReference type="FunCoup" id="B3RN29">
    <property type="interactions" value="198"/>
</dbReference>
<dbReference type="InterPro" id="IPR018200">
    <property type="entry name" value="USP_CS"/>
</dbReference>
<dbReference type="InterPro" id="IPR050185">
    <property type="entry name" value="Ub_carboxyl-term_hydrolase"/>
</dbReference>
<dbReference type="GeneID" id="6750998"/>
<keyword evidence="2" id="KW-0833">Ubl conjugation pathway</keyword>
<dbReference type="OrthoDB" id="292964at2759"/>
<dbReference type="Pfam" id="PF00443">
    <property type="entry name" value="UCH"/>
    <property type="match status" value="1"/>
</dbReference>
<dbReference type="PROSITE" id="PS00973">
    <property type="entry name" value="USP_2"/>
    <property type="match status" value="1"/>
</dbReference>
<accession>B3RN29</accession>
<keyword evidence="2" id="KW-0645">Protease</keyword>
<evidence type="ECO:0000313" key="5">
    <source>
        <dbReference type="EMBL" id="EDV27949.1"/>
    </source>
</evidence>
<comment type="similarity">
    <text evidence="2">Belongs to the peptidase C19 family.</text>
</comment>
<dbReference type="PhylomeDB" id="B3RN29"/>
<proteinExistence type="inferred from homology"/>
<evidence type="ECO:0000256" key="2">
    <source>
        <dbReference type="RuleBase" id="RU366025"/>
    </source>
</evidence>
<name>B3RN29_TRIAD</name>
<dbReference type="InterPro" id="IPR001394">
    <property type="entry name" value="Peptidase_C19_UCH"/>
</dbReference>
<sequence>MLNSEVGVAKGELHGGRARISITSVDDQLLNNVACGIKKQTVKKSSDKNFINKHYNHRSEQESQVNSKRIDDNDSATSHHGSSTGISSNQDEGNWSLGTPLRSLLGKVVKAVTRISSGYQANTIAANVNGLDDSQCGENYRKSSSGSTSSSKSKNQSSVSSLTHGKVPGVSGLRNHGNTCFMNAIVQCLCNTDSLAKYFVLGEYKMDVKRRKKSKNLTTNGELTEQIAVLLKGMWTCRYDAQMSSDFKAVVGKYCSQYRGSNQHDAQEFLLWLLDKIHEDLNRAVKSKYKATKDSVGRPVEAVAAEVLANYCRCNDSFVLDTFQAYLRSSLTCPSCNQQSNTFDPFLCVSLPLLQRDTRFVSATVVYYDLLKQCCRFGVDISPDETVDSLCKIFSQQTNIKPELMLVASVDYYGIRRLLSSKDLVMDISSNDTCYIMELPNCIDDAMETTDRANIAPKATEETYQEVNNSETIAIVIINRRGSGYTATRFGRPVAFRCHRNISYEDLAKAILRKISETLTERINYEYSNDNPPFALRLVNATKDLGLLNQTDEYPLQNQIIDRALSVCKNCPSHIELMIEWDAEMKDKDELINLFSETHIRIIGCVIEEKPIEDITVAEKGNFPSSITLYDCLKIYTKEEKLCEDSEWNCSACHKVQRGITKTLSMWTLPEVMIVHLKRFKQIGAHFTKLHDIVSFPIVGLDMSDFIGRPDSDDMHSYGSYRNQRDFRHQSSIYDLYAVCNHHGNMGSGHYTACCRNPSNGRWYSFDDARVEEVSSDFIVTNDAYILFYAQRTVGANLLYDYFGTSAFSHWTEKVISFCVESSEDSDNNETISKSELIESSLVKTWNGAVDANNILSTANEVPKSEANVNEMVNVKSSDDFRKIEQPKDYTSPNSAESCGIDSVSDSYTISKCKVVAETVV</sequence>
<dbReference type="InterPro" id="IPR038765">
    <property type="entry name" value="Papain-like_cys_pep_sf"/>
</dbReference>
<dbReference type="CTD" id="6750998"/>
<keyword evidence="6" id="KW-1185">Reference proteome</keyword>
<feature type="domain" description="USP" evidence="4">
    <location>
        <begin position="171"/>
        <end position="792"/>
    </location>
</feature>
<evidence type="ECO:0000256" key="1">
    <source>
        <dbReference type="ARBA" id="ARBA00000707"/>
    </source>
</evidence>
<reference evidence="5 6" key="1">
    <citation type="journal article" date="2008" name="Nature">
        <title>The Trichoplax genome and the nature of placozoans.</title>
        <authorList>
            <person name="Srivastava M."/>
            <person name="Begovic E."/>
            <person name="Chapman J."/>
            <person name="Putnam N.H."/>
            <person name="Hellsten U."/>
            <person name="Kawashima T."/>
            <person name="Kuo A."/>
            <person name="Mitros T."/>
            <person name="Salamov A."/>
            <person name="Carpenter M.L."/>
            <person name="Signorovitch A.Y."/>
            <person name="Moreno M.A."/>
            <person name="Kamm K."/>
            <person name="Grimwood J."/>
            <person name="Schmutz J."/>
            <person name="Shapiro H."/>
            <person name="Grigoriev I.V."/>
            <person name="Buss L.W."/>
            <person name="Schierwater B."/>
            <person name="Dellaporta S.L."/>
            <person name="Rokhsar D.S."/>
        </authorList>
    </citation>
    <scope>NUCLEOTIDE SEQUENCE [LARGE SCALE GENOMIC DNA]</scope>
    <source>
        <strain evidence="5 6">Grell-BS-1999</strain>
    </source>
</reference>
<feature type="region of interest" description="Disordered" evidence="3">
    <location>
        <begin position="48"/>
        <end position="94"/>
    </location>
</feature>
<organism evidence="5 6">
    <name type="scientific">Trichoplax adhaerens</name>
    <name type="common">Trichoplax reptans</name>
    <dbReference type="NCBI Taxonomy" id="10228"/>
    <lineage>
        <taxon>Eukaryota</taxon>
        <taxon>Metazoa</taxon>
        <taxon>Placozoa</taxon>
        <taxon>Uniplacotomia</taxon>
        <taxon>Trichoplacea</taxon>
        <taxon>Trichoplacidae</taxon>
        <taxon>Trichoplax</taxon>
    </lineage>
</organism>
<dbReference type="HOGENOM" id="CLU_316724_0_0_1"/>
<dbReference type="EMBL" id="DS985242">
    <property type="protein sequence ID" value="EDV27949.1"/>
    <property type="molecule type" value="Genomic_DNA"/>
</dbReference>
<dbReference type="OMA" id="CHRQSNT"/>
<feature type="compositionally biased region" description="Low complexity" evidence="3">
    <location>
        <begin position="142"/>
        <end position="161"/>
    </location>
</feature>
<dbReference type="GO" id="GO:0016579">
    <property type="term" value="P:protein deubiquitination"/>
    <property type="evidence" value="ECO:0007669"/>
    <property type="project" value="InterPro"/>
</dbReference>
<evidence type="ECO:0000256" key="3">
    <source>
        <dbReference type="SAM" id="MobiDB-lite"/>
    </source>
</evidence>
<dbReference type="EC" id="3.4.19.12" evidence="2"/>
<evidence type="ECO:0000259" key="4">
    <source>
        <dbReference type="PROSITE" id="PS50235"/>
    </source>
</evidence>
<protein>
    <recommendedName>
        <fullName evidence="2">Ubiquitin carboxyl-terminal hydrolase</fullName>
        <ecNumber evidence="2">3.4.19.12</ecNumber>
    </recommendedName>
</protein>
<dbReference type="SUPFAM" id="SSF54001">
    <property type="entry name" value="Cysteine proteinases"/>
    <property type="match status" value="1"/>
</dbReference>
<dbReference type="Proteomes" id="UP000009022">
    <property type="component" value="Unassembled WGS sequence"/>
</dbReference>
<keyword evidence="2" id="KW-0788">Thiol protease</keyword>
<comment type="catalytic activity">
    <reaction evidence="1 2">
        <text>Thiol-dependent hydrolysis of ester, thioester, amide, peptide and isopeptide bonds formed by the C-terminal Gly of ubiquitin (a 76-residue protein attached to proteins as an intracellular targeting signal).</text>
        <dbReference type="EC" id="3.4.19.12"/>
    </reaction>
</comment>
<dbReference type="PANTHER" id="PTHR21646:SF14">
    <property type="entry name" value="FI05488P"/>
    <property type="match status" value="1"/>
</dbReference>
<dbReference type="PROSITE" id="PS50235">
    <property type="entry name" value="USP_3"/>
    <property type="match status" value="1"/>
</dbReference>
<keyword evidence="2" id="KW-0378">Hydrolase</keyword>
<dbReference type="GO" id="GO:0006508">
    <property type="term" value="P:proteolysis"/>
    <property type="evidence" value="ECO:0007669"/>
    <property type="project" value="UniProtKB-KW"/>
</dbReference>
<dbReference type="STRING" id="10228.B3RN29"/>
<feature type="region of interest" description="Disordered" evidence="3">
    <location>
        <begin position="135"/>
        <end position="166"/>
    </location>
</feature>
<dbReference type="GO" id="GO:0004843">
    <property type="term" value="F:cysteine-type deubiquitinase activity"/>
    <property type="evidence" value="ECO:0007669"/>
    <property type="project" value="UniProtKB-UniRule"/>
</dbReference>
<dbReference type="RefSeq" id="XP_002109783.1">
    <property type="nucleotide sequence ID" value="XM_002109747.1"/>
</dbReference>
<dbReference type="Gene3D" id="3.90.70.10">
    <property type="entry name" value="Cysteine proteinases"/>
    <property type="match status" value="2"/>
</dbReference>
<feature type="compositionally biased region" description="Low complexity" evidence="3">
    <location>
        <begin position="75"/>
        <end position="88"/>
    </location>
</feature>
<gene>
    <name evidence="5" type="ORF">TRIADDRAFT_53019</name>
</gene>
<dbReference type="KEGG" id="tad:TRIADDRAFT_53019"/>
<dbReference type="InParanoid" id="B3RN29"/>
<dbReference type="CDD" id="cd02674">
    <property type="entry name" value="Peptidase_C19R"/>
    <property type="match status" value="1"/>
</dbReference>
<dbReference type="eggNOG" id="KOG1870">
    <property type="taxonomic scope" value="Eukaryota"/>
</dbReference>
<dbReference type="AlphaFoldDB" id="B3RN29"/>
<dbReference type="PROSITE" id="PS00972">
    <property type="entry name" value="USP_1"/>
    <property type="match status" value="1"/>
</dbReference>
<evidence type="ECO:0000313" key="6">
    <source>
        <dbReference type="Proteomes" id="UP000009022"/>
    </source>
</evidence>
<dbReference type="InterPro" id="IPR028889">
    <property type="entry name" value="USP"/>
</dbReference>
<dbReference type="PANTHER" id="PTHR21646">
    <property type="entry name" value="UBIQUITIN CARBOXYL-TERMINAL HYDROLASE"/>
    <property type="match status" value="1"/>
</dbReference>